<gene>
    <name evidence="4" type="ORF">J4H92_01610</name>
</gene>
<keyword evidence="2" id="KW-1133">Transmembrane helix</keyword>
<evidence type="ECO:0000256" key="1">
    <source>
        <dbReference type="SAM" id="MobiDB-lite"/>
    </source>
</evidence>
<keyword evidence="2" id="KW-0812">Transmembrane</keyword>
<dbReference type="AlphaFoldDB" id="A0A939SAQ5"/>
<organism evidence="4 5">
    <name type="scientific">Leucobacter weissii</name>
    <dbReference type="NCBI Taxonomy" id="1983706"/>
    <lineage>
        <taxon>Bacteria</taxon>
        <taxon>Bacillati</taxon>
        <taxon>Actinomycetota</taxon>
        <taxon>Actinomycetes</taxon>
        <taxon>Micrococcales</taxon>
        <taxon>Microbacteriaceae</taxon>
        <taxon>Leucobacter</taxon>
    </lineage>
</organism>
<keyword evidence="5" id="KW-1185">Reference proteome</keyword>
<keyword evidence="2" id="KW-0472">Membrane</keyword>
<dbReference type="EMBL" id="JAGDYM010000003">
    <property type="protein sequence ID" value="MBO1900643.1"/>
    <property type="molecule type" value="Genomic_DNA"/>
</dbReference>
<reference evidence="4" key="1">
    <citation type="submission" date="2021-03" db="EMBL/GenBank/DDBJ databases">
        <title>Leucobacter chromiisoli sp. nov., isolated from chromium-containing soil of chemical plant.</title>
        <authorList>
            <person name="Xu Z."/>
        </authorList>
    </citation>
    <scope>NUCLEOTIDE SEQUENCE</scope>
    <source>
        <strain evidence="4">S27</strain>
    </source>
</reference>
<proteinExistence type="predicted"/>
<evidence type="ECO:0000313" key="4">
    <source>
        <dbReference type="EMBL" id="MBO1900643.1"/>
    </source>
</evidence>
<sequence length="206" mass="21453">MARKHGDDATARARAEATEDRFDRVPRSGRAGAHRLVARRRRFWWYAVAVVLGVVLLGGAGIFALHSFGSGATGMLEGGNGSGSGVQRTEPELDPEASVAILNGTKVSDLENAVGRQITDNEWGEIAFAGIAASDDVEISAVFYSAAEDEAAALGLSAELGGMSPVRSSDYDEYGVRLVVLLGADYAGPGRDEVDEGEAAPADAQG</sequence>
<feature type="region of interest" description="Disordered" evidence="1">
    <location>
        <begin position="1"/>
        <end position="21"/>
    </location>
</feature>
<dbReference type="RefSeq" id="WP_208095280.1">
    <property type="nucleotide sequence ID" value="NZ_JAGDYM010000003.1"/>
</dbReference>
<feature type="domain" description="LytR/CpsA/Psr regulator C-terminal" evidence="3">
    <location>
        <begin position="97"/>
        <end position="186"/>
    </location>
</feature>
<dbReference type="Proteomes" id="UP000664382">
    <property type="component" value="Unassembled WGS sequence"/>
</dbReference>
<name>A0A939SAQ5_9MICO</name>
<evidence type="ECO:0000259" key="3">
    <source>
        <dbReference type="Pfam" id="PF13399"/>
    </source>
</evidence>
<comment type="caution">
    <text evidence="4">The sequence shown here is derived from an EMBL/GenBank/DDBJ whole genome shotgun (WGS) entry which is preliminary data.</text>
</comment>
<dbReference type="Gene3D" id="3.30.70.2390">
    <property type="match status" value="1"/>
</dbReference>
<dbReference type="Pfam" id="PF13399">
    <property type="entry name" value="LytR_C"/>
    <property type="match status" value="1"/>
</dbReference>
<protein>
    <submittedName>
        <fullName evidence="4">LytR C-terminal domain-containing protein</fullName>
    </submittedName>
</protein>
<accession>A0A939SAQ5</accession>
<evidence type="ECO:0000256" key="2">
    <source>
        <dbReference type="SAM" id="Phobius"/>
    </source>
</evidence>
<dbReference type="InterPro" id="IPR027381">
    <property type="entry name" value="LytR/CpsA/Psr_C"/>
</dbReference>
<evidence type="ECO:0000313" key="5">
    <source>
        <dbReference type="Proteomes" id="UP000664382"/>
    </source>
</evidence>
<feature type="transmembrane region" description="Helical" evidence="2">
    <location>
        <begin position="43"/>
        <end position="65"/>
    </location>
</feature>